<dbReference type="PANTHER" id="PTHR30367:SF1">
    <property type="entry name" value="MULTIDRUG RESISTANCE PROTEIN MDTN"/>
    <property type="match status" value="1"/>
</dbReference>
<dbReference type="GO" id="GO:0055085">
    <property type="term" value="P:transmembrane transport"/>
    <property type="evidence" value="ECO:0007669"/>
    <property type="project" value="InterPro"/>
</dbReference>
<evidence type="ECO:0000256" key="2">
    <source>
        <dbReference type="SAM" id="Coils"/>
    </source>
</evidence>
<dbReference type="Gene3D" id="2.40.30.170">
    <property type="match status" value="1"/>
</dbReference>
<gene>
    <name evidence="6" type="primary">yibH_2</name>
    <name evidence="6" type="ORF">ERS008502_01280</name>
</gene>
<feature type="domain" description="Multidrug resistance protein MdtA-like barrel-sandwich hybrid" evidence="4">
    <location>
        <begin position="48"/>
        <end position="238"/>
    </location>
</feature>
<organism evidence="6 7">
    <name type="scientific">Yersinia mollaretii</name>
    <dbReference type="NCBI Taxonomy" id="33060"/>
    <lineage>
        <taxon>Bacteria</taxon>
        <taxon>Pseudomonadati</taxon>
        <taxon>Pseudomonadota</taxon>
        <taxon>Gammaproteobacteria</taxon>
        <taxon>Enterobacterales</taxon>
        <taxon>Yersiniaceae</taxon>
        <taxon>Yersinia</taxon>
    </lineage>
</organism>
<keyword evidence="2" id="KW-0175">Coiled coil</keyword>
<reference evidence="6 7" key="1">
    <citation type="submission" date="2015-03" db="EMBL/GenBank/DDBJ databases">
        <authorList>
            <consortium name="Pathogen Informatics"/>
            <person name="Murphy D."/>
        </authorList>
    </citation>
    <scope>NUCLEOTIDE SEQUENCE [LARGE SCALE GENOMIC DNA]</scope>
    <source>
        <strain evidence="6 7">FE82747</strain>
    </source>
</reference>
<evidence type="ECO:0000313" key="7">
    <source>
        <dbReference type="Proteomes" id="UP000040841"/>
    </source>
</evidence>
<dbReference type="SUPFAM" id="SSF111369">
    <property type="entry name" value="HlyD-like secretion proteins"/>
    <property type="match status" value="2"/>
</dbReference>
<dbReference type="Pfam" id="PF25963">
    <property type="entry name" value="Beta-barrel_AAEA"/>
    <property type="match status" value="1"/>
</dbReference>
<dbReference type="Gene3D" id="2.40.50.100">
    <property type="match status" value="1"/>
</dbReference>
<feature type="transmembrane region" description="Helical" evidence="3">
    <location>
        <begin position="12"/>
        <end position="31"/>
    </location>
</feature>
<accession>A0AA36LN60</accession>
<dbReference type="NCBIfam" id="NF007785">
    <property type="entry name" value="PRK10476.1"/>
    <property type="match status" value="1"/>
</dbReference>
<evidence type="ECO:0000259" key="4">
    <source>
        <dbReference type="Pfam" id="PF25917"/>
    </source>
</evidence>
<sequence>MANKPEKASHRRGIVIILVLLTLILGIYVIWRMDTSPTTDDAYAYTDTISVTPEVSGRIVAMNVRDNQAVKQGDILFRIDERSYQDNLAKAEGALAALEEEIVLKQRGVTEQSYDAQAAEDSVRKAEAAQRLAAQTLNRQQALFARGFISAQAVDNARDNLQSANDALASARAQAKGESVGVGSIAALVAKKKVMDADLSLAKLDVEHTLVRAPFDGRVIGLSTTVGQFVSAGQQVFTLADNKNWFVVANFRESQLEQLQPGQKAKVYLMANTRRVFDAQVESVGYGVVPTEGGISSDGGLPQVERSLNWVRVAQRFPVRIKVTDPDGELFRIGASAVVVVLPESQAEQSTDGVKP</sequence>
<dbReference type="InterPro" id="IPR050393">
    <property type="entry name" value="MFP_Efflux_Pump"/>
</dbReference>
<feature type="domain" description="p-hydroxybenzoic acid efflux pump subunit AaeA-like beta-barrel" evidence="5">
    <location>
        <begin position="245"/>
        <end position="341"/>
    </location>
</feature>
<dbReference type="InterPro" id="IPR058634">
    <property type="entry name" value="AaeA-lik-b-barrel"/>
</dbReference>
<keyword evidence="3" id="KW-1133">Transmembrane helix</keyword>
<comment type="similarity">
    <text evidence="1">Belongs to the membrane fusion protein (MFP) (TC 8.A.1) family.</text>
</comment>
<dbReference type="RefSeq" id="WP_049678223.1">
    <property type="nucleotide sequence ID" value="NZ_CABMMJ010000002.1"/>
</dbReference>
<name>A0AA36LN60_YERMO</name>
<dbReference type="PANTHER" id="PTHR30367">
    <property type="entry name" value="P-HYDROXYBENZOIC ACID EFFLUX PUMP SUBUNIT AAEA-RELATED"/>
    <property type="match status" value="1"/>
</dbReference>
<comment type="caution">
    <text evidence="6">The sequence shown here is derived from an EMBL/GenBank/DDBJ whole genome shotgun (WGS) entry which is preliminary data.</text>
</comment>
<dbReference type="Gene3D" id="1.10.287.470">
    <property type="entry name" value="Helix hairpin bin"/>
    <property type="match status" value="1"/>
</dbReference>
<dbReference type="Pfam" id="PF25917">
    <property type="entry name" value="BSH_RND"/>
    <property type="match status" value="1"/>
</dbReference>
<evidence type="ECO:0000256" key="3">
    <source>
        <dbReference type="SAM" id="Phobius"/>
    </source>
</evidence>
<protein>
    <submittedName>
        <fullName evidence="6">Multidrug resistance protein MdtN</fullName>
    </submittedName>
</protein>
<dbReference type="AlphaFoldDB" id="A0AA36LN60"/>
<dbReference type="InterPro" id="IPR058625">
    <property type="entry name" value="MdtA-like_BSH"/>
</dbReference>
<feature type="coiled-coil region" evidence="2">
    <location>
        <begin position="81"/>
        <end position="108"/>
    </location>
</feature>
<dbReference type="Proteomes" id="UP000040841">
    <property type="component" value="Unassembled WGS sequence"/>
</dbReference>
<evidence type="ECO:0000259" key="5">
    <source>
        <dbReference type="Pfam" id="PF25963"/>
    </source>
</evidence>
<keyword evidence="3" id="KW-0472">Membrane</keyword>
<dbReference type="EMBL" id="CQBM01000002">
    <property type="protein sequence ID" value="CNH76670.1"/>
    <property type="molecule type" value="Genomic_DNA"/>
</dbReference>
<evidence type="ECO:0000256" key="1">
    <source>
        <dbReference type="ARBA" id="ARBA00009477"/>
    </source>
</evidence>
<proteinExistence type="inferred from homology"/>
<evidence type="ECO:0000313" key="6">
    <source>
        <dbReference type="EMBL" id="CNH76670.1"/>
    </source>
</evidence>
<keyword evidence="3" id="KW-0812">Transmembrane</keyword>